<keyword evidence="4" id="KW-0274">FAD</keyword>
<dbReference type="PRINTS" id="PR00411">
    <property type="entry name" value="PNDRDTASEI"/>
</dbReference>
<sequence>MDEIGIDVVVVGAGLSGISGAAWLAMKLPRKSFVVLEGRDDIGGTWDLFRYPGIRSDSDMHTLGFSFFPWRDKDAIAAGGKIKDYIGAAIDRFGIRPRLRLGHRVISADWCSERARWRVCAEQKDGTRVTFVARHLYMGSGYYDYSEGHNPVFAGQEDFAGEVIHPQFWPENLDYAGKKVVVIGSGATAVTLIPTMAQTAAHVTMVQRSPSYIVARPGRDKQANRLKSWLPANVAGAAVRWKNVLTSRKMRQRMMKDPTQARPMLIGLAKASLPRGYDMTHFTPRHQPWEQRICLAPDGDFYRAIHRGKASVVTDSVERFVPEGVKLASGQVIEADIIVTATGLKLLRGGGVQLRVDGQPTNLKDTVIYKGAMYSNIPNFSLVFGYTGSSWTLKADLAARYMVRVLKELDRRGADIAVPAADVASMKTTWMQTFTSGYVVRAREDMPRQGVEHPWQVHQDYVTDRRIMLKEPVADGVLRLVKAGEPWQVSSGTSAAPRVAAGG</sequence>
<comment type="similarity">
    <text evidence="2">Belongs to the FAD-binding monooxygenase family.</text>
</comment>
<evidence type="ECO:0000256" key="7">
    <source>
        <dbReference type="SAM" id="Phobius"/>
    </source>
</evidence>
<proteinExistence type="inferred from homology"/>
<keyword evidence="5" id="KW-0560">Oxidoreductase</keyword>
<evidence type="ECO:0000256" key="5">
    <source>
        <dbReference type="ARBA" id="ARBA00023002"/>
    </source>
</evidence>
<keyword evidence="3" id="KW-0285">Flavoprotein</keyword>
<evidence type="ECO:0000256" key="4">
    <source>
        <dbReference type="ARBA" id="ARBA00022827"/>
    </source>
</evidence>
<reference evidence="8 9" key="1">
    <citation type="submission" date="2019-04" db="EMBL/GenBank/DDBJ databases">
        <title>Microbes associate with the intestines of laboratory mice.</title>
        <authorList>
            <person name="Navarre W."/>
            <person name="Wong E."/>
            <person name="Huang K.C."/>
            <person name="Tropini C."/>
            <person name="Ng K."/>
            <person name="Yu B."/>
        </authorList>
    </citation>
    <scope>NUCLEOTIDE SEQUENCE [LARGE SCALE GENOMIC DNA]</scope>
    <source>
        <strain evidence="8 9">NM83_B4-11</strain>
    </source>
</reference>
<keyword evidence="9" id="KW-1185">Reference proteome</keyword>
<keyword evidence="6" id="KW-0503">Monooxygenase</keyword>
<dbReference type="PANTHER" id="PTHR43872">
    <property type="entry name" value="MONOOXYGENASE, PUTATIVE (AFU_ORTHOLOGUE AFUA_8G02570)-RELATED"/>
    <property type="match status" value="1"/>
</dbReference>
<accession>A0ABY2QEG7</accession>
<dbReference type="Proteomes" id="UP000308038">
    <property type="component" value="Unassembled WGS sequence"/>
</dbReference>
<evidence type="ECO:0000313" key="8">
    <source>
        <dbReference type="EMBL" id="THG37433.1"/>
    </source>
</evidence>
<evidence type="ECO:0000256" key="2">
    <source>
        <dbReference type="ARBA" id="ARBA00010139"/>
    </source>
</evidence>
<dbReference type="SUPFAM" id="SSF51905">
    <property type="entry name" value="FAD/NAD(P)-binding domain"/>
    <property type="match status" value="1"/>
</dbReference>
<keyword evidence="7" id="KW-0812">Transmembrane</keyword>
<dbReference type="InterPro" id="IPR036188">
    <property type="entry name" value="FAD/NAD-bd_sf"/>
</dbReference>
<gene>
    <name evidence="8" type="ORF">E5988_15920</name>
</gene>
<evidence type="ECO:0000256" key="1">
    <source>
        <dbReference type="ARBA" id="ARBA00001974"/>
    </source>
</evidence>
<dbReference type="InterPro" id="IPR020946">
    <property type="entry name" value="Flavin_mOase-like"/>
</dbReference>
<evidence type="ECO:0000313" key="9">
    <source>
        <dbReference type="Proteomes" id="UP000308038"/>
    </source>
</evidence>
<dbReference type="PANTHER" id="PTHR43872:SF1">
    <property type="entry name" value="MONOOXYGENASE, PUTATIVE (AFU_ORTHOLOGUE AFUA_8G02570)-RELATED"/>
    <property type="match status" value="1"/>
</dbReference>
<dbReference type="RefSeq" id="WP_136452330.1">
    <property type="nucleotide sequence ID" value="NZ_SSTI01000017.1"/>
</dbReference>
<keyword evidence="7" id="KW-1133">Transmembrane helix</keyword>
<organism evidence="8 9">
    <name type="scientific">Sphingomonas olei</name>
    <dbReference type="NCBI Taxonomy" id="1886787"/>
    <lineage>
        <taxon>Bacteria</taxon>
        <taxon>Pseudomonadati</taxon>
        <taxon>Pseudomonadota</taxon>
        <taxon>Alphaproteobacteria</taxon>
        <taxon>Sphingomonadales</taxon>
        <taxon>Sphingomonadaceae</taxon>
        <taxon>Sphingomonas</taxon>
    </lineage>
</organism>
<evidence type="ECO:0000256" key="3">
    <source>
        <dbReference type="ARBA" id="ARBA00022630"/>
    </source>
</evidence>
<dbReference type="Pfam" id="PF00743">
    <property type="entry name" value="FMO-like"/>
    <property type="match status" value="1"/>
</dbReference>
<name>A0ABY2QEG7_9SPHN</name>
<dbReference type="InterPro" id="IPR051820">
    <property type="entry name" value="FAD-binding_MO"/>
</dbReference>
<comment type="cofactor">
    <cofactor evidence="1">
        <name>FAD</name>
        <dbReference type="ChEBI" id="CHEBI:57692"/>
    </cofactor>
</comment>
<dbReference type="EMBL" id="SSTI01000017">
    <property type="protein sequence ID" value="THG37433.1"/>
    <property type="molecule type" value="Genomic_DNA"/>
</dbReference>
<dbReference type="Gene3D" id="3.50.50.60">
    <property type="entry name" value="FAD/NAD(P)-binding domain"/>
    <property type="match status" value="2"/>
</dbReference>
<comment type="caution">
    <text evidence="8">The sequence shown here is derived from an EMBL/GenBank/DDBJ whole genome shotgun (WGS) entry which is preliminary data.</text>
</comment>
<feature type="transmembrane region" description="Helical" evidence="7">
    <location>
        <begin position="6"/>
        <end position="26"/>
    </location>
</feature>
<keyword evidence="7" id="KW-0472">Membrane</keyword>
<protein>
    <submittedName>
        <fullName evidence="8">NAD(P)/FAD-dependent oxidoreductase</fullName>
    </submittedName>
</protein>
<evidence type="ECO:0000256" key="6">
    <source>
        <dbReference type="ARBA" id="ARBA00023033"/>
    </source>
</evidence>